<organism evidence="12 13">
    <name type="scientific">Fructobacillus papyrifericola</name>
    <dbReference type="NCBI Taxonomy" id="2713172"/>
    <lineage>
        <taxon>Bacteria</taxon>
        <taxon>Bacillati</taxon>
        <taxon>Bacillota</taxon>
        <taxon>Bacilli</taxon>
        <taxon>Lactobacillales</taxon>
        <taxon>Lactobacillaceae</taxon>
        <taxon>Fructobacillus</taxon>
    </lineage>
</organism>
<dbReference type="EMBL" id="JAAMFJ010000001">
    <property type="protein sequence ID" value="MBS9335865.1"/>
    <property type="molecule type" value="Genomic_DNA"/>
</dbReference>
<gene>
    <name evidence="12" type="ORF">G6R28_01270</name>
</gene>
<dbReference type="Proteomes" id="UP000735205">
    <property type="component" value="Unassembled WGS sequence"/>
</dbReference>
<evidence type="ECO:0000256" key="8">
    <source>
        <dbReference type="ARBA" id="ARBA00023098"/>
    </source>
</evidence>
<evidence type="ECO:0008006" key="14">
    <source>
        <dbReference type="Google" id="ProtNLM"/>
    </source>
</evidence>
<keyword evidence="6" id="KW-0067">ATP-binding</keyword>
<evidence type="ECO:0000256" key="4">
    <source>
        <dbReference type="ARBA" id="ARBA00022741"/>
    </source>
</evidence>
<evidence type="ECO:0000256" key="9">
    <source>
        <dbReference type="ARBA" id="ARBA00029438"/>
    </source>
</evidence>
<evidence type="ECO:0000256" key="1">
    <source>
        <dbReference type="ARBA" id="ARBA00022490"/>
    </source>
</evidence>
<evidence type="ECO:0000256" key="7">
    <source>
        <dbReference type="ARBA" id="ARBA00022842"/>
    </source>
</evidence>
<evidence type="ECO:0000259" key="10">
    <source>
        <dbReference type="Pfam" id="PF00288"/>
    </source>
</evidence>
<dbReference type="InterPro" id="IPR014721">
    <property type="entry name" value="Ribsml_uS5_D2-typ_fold_subgr"/>
</dbReference>
<dbReference type="InterPro" id="IPR006205">
    <property type="entry name" value="Mev_gal_kin"/>
</dbReference>
<dbReference type="PANTHER" id="PTHR43290:SF2">
    <property type="entry name" value="MEVALONATE KINASE"/>
    <property type="match status" value="1"/>
</dbReference>
<dbReference type="InterPro" id="IPR036554">
    <property type="entry name" value="GHMP_kinase_C_sf"/>
</dbReference>
<evidence type="ECO:0000313" key="12">
    <source>
        <dbReference type="EMBL" id="MBS9335865.1"/>
    </source>
</evidence>
<keyword evidence="13" id="KW-1185">Reference proteome</keyword>
<dbReference type="SUPFAM" id="SSF54211">
    <property type="entry name" value="Ribosomal protein S5 domain 2-like"/>
    <property type="match status" value="1"/>
</dbReference>
<protein>
    <recommendedName>
        <fullName evidence="14">Phosphomevalonate kinase</fullName>
    </recommendedName>
</protein>
<dbReference type="Pfam" id="PF00288">
    <property type="entry name" value="GHMP_kinases_N"/>
    <property type="match status" value="1"/>
</dbReference>
<keyword evidence="4" id="KW-0547">Nucleotide-binding</keyword>
<dbReference type="RefSeq" id="WP_213792432.1">
    <property type="nucleotide sequence ID" value="NZ_JAAMFJ010000001.1"/>
</dbReference>
<reference evidence="12 13" key="1">
    <citation type="submission" date="2020-02" db="EMBL/GenBank/DDBJ databases">
        <title>Fructobacillus sp. isolated from paper mulberry of Taiwan.</title>
        <authorList>
            <person name="Lin S.-T."/>
        </authorList>
    </citation>
    <scope>NUCLEOTIDE SEQUENCE [LARGE SCALE GENOMIC DNA]</scope>
    <source>
        <strain evidence="12 13">M1-21</strain>
    </source>
</reference>
<keyword evidence="8" id="KW-0443">Lipid metabolism</keyword>
<keyword evidence="3" id="KW-0808">Transferase</keyword>
<keyword evidence="2" id="KW-0444">Lipid biosynthesis</keyword>
<dbReference type="PANTHER" id="PTHR43290">
    <property type="entry name" value="MEVALONATE KINASE"/>
    <property type="match status" value="1"/>
</dbReference>
<evidence type="ECO:0000256" key="2">
    <source>
        <dbReference type="ARBA" id="ARBA00022516"/>
    </source>
</evidence>
<evidence type="ECO:0000259" key="11">
    <source>
        <dbReference type="Pfam" id="PF08544"/>
    </source>
</evidence>
<dbReference type="InterPro" id="IPR020568">
    <property type="entry name" value="Ribosomal_Su5_D2-typ_SF"/>
</dbReference>
<dbReference type="Gene3D" id="3.30.230.10">
    <property type="match status" value="1"/>
</dbReference>
<comment type="caution">
    <text evidence="12">The sequence shown here is derived from an EMBL/GenBank/DDBJ whole genome shotgun (WGS) entry which is preliminary data.</text>
</comment>
<dbReference type="Pfam" id="PF08544">
    <property type="entry name" value="GHMP_kinases_C"/>
    <property type="match status" value="1"/>
</dbReference>
<dbReference type="Gene3D" id="3.30.70.890">
    <property type="entry name" value="GHMP kinase, C-terminal domain"/>
    <property type="match status" value="1"/>
</dbReference>
<comment type="pathway">
    <text evidence="9">Isoprenoid biosynthesis; isopentenyl diphosphate biosynthesis via mevalonate pathway; isopentenyl diphosphate from (R)-mevalonate: step 1/3.</text>
</comment>
<feature type="domain" description="GHMP kinase N-terminal" evidence="10">
    <location>
        <begin position="100"/>
        <end position="176"/>
    </location>
</feature>
<proteinExistence type="predicted"/>
<keyword evidence="5" id="KW-0418">Kinase</keyword>
<sequence>MNNKHRFHIPGKLFLAGEYAVTKPGQPAVLTPVDRGLQIEANLSAGSTGQIILRSDQYEAAYQTSWAAVSAIRAADLETGSWTFVRAAMAVFYQSQQQLDFDNLPTVELTISSSMKAKEGKLGLGSSAAVTVAIVLALHAAHLEDDDRLAVFKEAAFAHYLVQGSGSLGDIATAAFNQTIFYQAPAWLADQKAFEPSDFTNLDWSLLAIDALEWPSNWSFAIVASRQPASTRKALAQKIDLAPLFEPSKKAVLAVKQAIEASDYEALKKALNENQQLLIETLPEGYQTEKLATFLQLLDRLDLAGKISGAGFGDNGFVVGDQAHSLFPMKTAARVAGLTVID</sequence>
<dbReference type="SUPFAM" id="SSF55060">
    <property type="entry name" value="GHMP Kinase, C-terminal domain"/>
    <property type="match status" value="1"/>
</dbReference>
<name>A0ABS5QRW0_9LACO</name>
<dbReference type="InterPro" id="IPR006204">
    <property type="entry name" value="GHMP_kinase_N_dom"/>
</dbReference>
<keyword evidence="7" id="KW-0460">Magnesium</keyword>
<evidence type="ECO:0000256" key="6">
    <source>
        <dbReference type="ARBA" id="ARBA00022840"/>
    </source>
</evidence>
<dbReference type="InterPro" id="IPR013750">
    <property type="entry name" value="GHMP_kinase_C_dom"/>
</dbReference>
<evidence type="ECO:0000313" key="13">
    <source>
        <dbReference type="Proteomes" id="UP000735205"/>
    </source>
</evidence>
<evidence type="ECO:0000256" key="5">
    <source>
        <dbReference type="ARBA" id="ARBA00022777"/>
    </source>
</evidence>
<accession>A0ABS5QRW0</accession>
<evidence type="ECO:0000256" key="3">
    <source>
        <dbReference type="ARBA" id="ARBA00022679"/>
    </source>
</evidence>
<keyword evidence="1" id="KW-0963">Cytoplasm</keyword>
<feature type="domain" description="GHMP kinase C-terminal" evidence="11">
    <location>
        <begin position="257"/>
        <end position="322"/>
    </location>
</feature>